<evidence type="ECO:0000313" key="2">
    <source>
        <dbReference type="Proteomes" id="UP000093807"/>
    </source>
</evidence>
<gene>
    <name evidence="1" type="ORF">FLB_15640</name>
</gene>
<proteinExistence type="predicted"/>
<evidence type="ECO:0000313" key="1">
    <source>
        <dbReference type="EMBL" id="OAZ03875.1"/>
    </source>
</evidence>
<dbReference type="Proteomes" id="UP000093807">
    <property type="component" value="Unassembled WGS sequence"/>
</dbReference>
<dbReference type="PATRIC" id="fig|29536.5.peg.1640"/>
<accession>A0A199XQF6</accession>
<name>A0A199XQF6_9FLAO</name>
<reference evidence="1 2" key="1">
    <citation type="submission" date="2016-06" db="EMBL/GenBank/DDBJ databases">
        <title>Draft genome sequence of Flavobacterium succinicans strain DD5b.</title>
        <authorList>
            <person name="Poehlein A."/>
            <person name="Daniel R."/>
            <person name="Simeonova D.D."/>
        </authorList>
    </citation>
    <scope>NUCLEOTIDE SEQUENCE [LARGE SCALE GENOMIC DNA]</scope>
    <source>
        <strain evidence="1 2">DD5b</strain>
    </source>
</reference>
<sequence>MNLWLCRRTNILLWIENECDAKSSPFIGLPKVLFVQIINTITFGYRLRYLKLWPTSIVYLLFIPLI</sequence>
<organism evidence="1 2">
    <name type="scientific">Flavobacterium succinicans</name>
    <dbReference type="NCBI Taxonomy" id="29536"/>
    <lineage>
        <taxon>Bacteria</taxon>
        <taxon>Pseudomonadati</taxon>
        <taxon>Bacteroidota</taxon>
        <taxon>Flavobacteriia</taxon>
        <taxon>Flavobacteriales</taxon>
        <taxon>Flavobacteriaceae</taxon>
        <taxon>Flavobacterium</taxon>
    </lineage>
</organism>
<dbReference type="EMBL" id="JMTM01000046">
    <property type="protein sequence ID" value="OAZ03875.1"/>
    <property type="molecule type" value="Genomic_DNA"/>
</dbReference>
<keyword evidence="2" id="KW-1185">Reference proteome</keyword>
<comment type="caution">
    <text evidence="1">The sequence shown here is derived from an EMBL/GenBank/DDBJ whole genome shotgun (WGS) entry which is preliminary data.</text>
</comment>
<protein>
    <submittedName>
        <fullName evidence="1">Uncharacterized protein</fullName>
    </submittedName>
</protein>
<dbReference type="AlphaFoldDB" id="A0A199XQF6"/>